<evidence type="ECO:0000313" key="2">
    <source>
        <dbReference type="Proteomes" id="UP000250235"/>
    </source>
</evidence>
<organism evidence="1 2">
    <name type="scientific">Dorcoceras hygrometricum</name>
    <dbReference type="NCBI Taxonomy" id="472368"/>
    <lineage>
        <taxon>Eukaryota</taxon>
        <taxon>Viridiplantae</taxon>
        <taxon>Streptophyta</taxon>
        <taxon>Embryophyta</taxon>
        <taxon>Tracheophyta</taxon>
        <taxon>Spermatophyta</taxon>
        <taxon>Magnoliopsida</taxon>
        <taxon>eudicotyledons</taxon>
        <taxon>Gunneridae</taxon>
        <taxon>Pentapetalae</taxon>
        <taxon>asterids</taxon>
        <taxon>lamiids</taxon>
        <taxon>Lamiales</taxon>
        <taxon>Gesneriaceae</taxon>
        <taxon>Didymocarpoideae</taxon>
        <taxon>Trichosporeae</taxon>
        <taxon>Loxocarpinae</taxon>
        <taxon>Dorcoceras</taxon>
    </lineage>
</organism>
<name>A0A2Z7BBB5_9LAMI</name>
<dbReference type="Proteomes" id="UP000250235">
    <property type="component" value="Unassembled WGS sequence"/>
</dbReference>
<evidence type="ECO:0000313" key="1">
    <source>
        <dbReference type="EMBL" id="KZV29094.1"/>
    </source>
</evidence>
<keyword evidence="2" id="KW-1185">Reference proteome</keyword>
<dbReference type="AlphaFoldDB" id="A0A2Z7BBB5"/>
<protein>
    <submittedName>
        <fullName evidence="1">Uncharacterized protein</fullName>
    </submittedName>
</protein>
<accession>A0A2Z7BBB5</accession>
<sequence length="79" mass="8472">MGGRSKANEVLKPRWCAAWRVVATLGLGLVCMGRPVRLDQFYGFDQTGSIEYAGHLGTLGLNGAGDDPVDFMPTGDEDL</sequence>
<proteinExistence type="predicted"/>
<gene>
    <name evidence="1" type="ORF">F511_06589</name>
</gene>
<reference evidence="1 2" key="1">
    <citation type="journal article" date="2015" name="Proc. Natl. Acad. Sci. U.S.A.">
        <title>The resurrection genome of Boea hygrometrica: A blueprint for survival of dehydration.</title>
        <authorList>
            <person name="Xiao L."/>
            <person name="Yang G."/>
            <person name="Zhang L."/>
            <person name="Yang X."/>
            <person name="Zhao S."/>
            <person name="Ji Z."/>
            <person name="Zhou Q."/>
            <person name="Hu M."/>
            <person name="Wang Y."/>
            <person name="Chen M."/>
            <person name="Xu Y."/>
            <person name="Jin H."/>
            <person name="Xiao X."/>
            <person name="Hu G."/>
            <person name="Bao F."/>
            <person name="Hu Y."/>
            <person name="Wan P."/>
            <person name="Li L."/>
            <person name="Deng X."/>
            <person name="Kuang T."/>
            <person name="Xiang C."/>
            <person name="Zhu J.K."/>
            <person name="Oliver M.J."/>
            <person name="He Y."/>
        </authorList>
    </citation>
    <scope>NUCLEOTIDE SEQUENCE [LARGE SCALE GENOMIC DNA]</scope>
    <source>
        <strain evidence="2">cv. XS01</strain>
    </source>
</reference>
<dbReference type="EMBL" id="KV009512">
    <property type="protein sequence ID" value="KZV29094.1"/>
    <property type="molecule type" value="Genomic_DNA"/>
</dbReference>